<evidence type="ECO:0000313" key="1">
    <source>
        <dbReference type="EMBL" id="MFD2277085.1"/>
    </source>
</evidence>
<dbReference type="Pfam" id="PF07394">
    <property type="entry name" value="DUF1501"/>
    <property type="match status" value="1"/>
</dbReference>
<name>A0ABW5E6N7_9BACT</name>
<evidence type="ECO:0000313" key="2">
    <source>
        <dbReference type="Proteomes" id="UP001597297"/>
    </source>
</evidence>
<dbReference type="EMBL" id="JBHUJC010000037">
    <property type="protein sequence ID" value="MFD2277085.1"/>
    <property type="molecule type" value="Genomic_DNA"/>
</dbReference>
<reference evidence="2" key="1">
    <citation type="journal article" date="2019" name="Int. J. Syst. Evol. Microbiol.">
        <title>The Global Catalogue of Microorganisms (GCM) 10K type strain sequencing project: providing services to taxonomists for standard genome sequencing and annotation.</title>
        <authorList>
            <consortium name="The Broad Institute Genomics Platform"/>
            <consortium name="The Broad Institute Genome Sequencing Center for Infectious Disease"/>
            <person name="Wu L."/>
            <person name="Ma J."/>
        </authorList>
    </citation>
    <scope>NUCLEOTIDE SEQUENCE [LARGE SCALE GENOMIC DNA]</scope>
    <source>
        <strain evidence="2">JCM 16545</strain>
    </source>
</reference>
<dbReference type="Proteomes" id="UP001597297">
    <property type="component" value="Unassembled WGS sequence"/>
</dbReference>
<dbReference type="RefSeq" id="WP_377093118.1">
    <property type="nucleotide sequence ID" value="NZ_JBHSJM010000001.1"/>
</dbReference>
<dbReference type="InterPro" id="IPR006311">
    <property type="entry name" value="TAT_signal"/>
</dbReference>
<sequence length="516" mass="55556">MPKHLGNLSRRDFLKAGTCGAMSIGPLINTIAQLSLINSASASSLGGATLVGNDYKALVCVFLRGGCDMNNVLIPVGSNPQAASYAADRAAVAIPNGIVHPIYNPSGLDNTLPISIPSGENFGLHPSLTNLANMFNSNEASFICNVGTLAEPTHQNSYSTSSLPKQLFSHSDQVTQWMSSIADKPYTSGWGARVADLYNDTWNLQSQTSMLITAAGNNQFMNGSADTSQYSVTSTGAISLTSFGTNYGNALNTDGSYKSNATGERLKALERIMQYSHAHILEEGYSEVVRSARENEAIIVEAIQAEQALGIDFDTIFANHEADGNVAEEFKAIARLITGREYLGNNRQIFFVDLGGFDNHQDINNDLPDLLMQLDRAIGAFNASMKELDAKDANFSYDKVTTFQASDFNRTWTPNGSDIESAGTDHAWGSHTFVFGGAVNGGELYGSFPELTIGGIDDVPRGSRGRWIPTTSVDQFSSVLANWFGVPNGSSEMATIFPNLYRFQDPFSAETNLGFL</sequence>
<keyword evidence="2" id="KW-1185">Reference proteome</keyword>
<dbReference type="PANTHER" id="PTHR43737:SF1">
    <property type="entry name" value="DUF1501 DOMAIN-CONTAINING PROTEIN"/>
    <property type="match status" value="1"/>
</dbReference>
<organism evidence="1 2">
    <name type="scientific">Rubritalea spongiae</name>
    <dbReference type="NCBI Taxonomy" id="430797"/>
    <lineage>
        <taxon>Bacteria</taxon>
        <taxon>Pseudomonadati</taxon>
        <taxon>Verrucomicrobiota</taxon>
        <taxon>Verrucomicrobiia</taxon>
        <taxon>Verrucomicrobiales</taxon>
        <taxon>Rubritaleaceae</taxon>
        <taxon>Rubritalea</taxon>
    </lineage>
</organism>
<accession>A0ABW5E6N7</accession>
<proteinExistence type="predicted"/>
<comment type="caution">
    <text evidence="1">The sequence shown here is derived from an EMBL/GenBank/DDBJ whole genome shotgun (WGS) entry which is preliminary data.</text>
</comment>
<protein>
    <submittedName>
        <fullName evidence="1">DUF1501 domain-containing protein</fullName>
    </submittedName>
</protein>
<dbReference type="PANTHER" id="PTHR43737">
    <property type="entry name" value="BLL7424 PROTEIN"/>
    <property type="match status" value="1"/>
</dbReference>
<dbReference type="PROSITE" id="PS51318">
    <property type="entry name" value="TAT"/>
    <property type="match status" value="1"/>
</dbReference>
<gene>
    <name evidence="1" type="ORF">ACFSQZ_11435</name>
</gene>
<dbReference type="InterPro" id="IPR010869">
    <property type="entry name" value="DUF1501"/>
</dbReference>